<evidence type="ECO:0000256" key="3">
    <source>
        <dbReference type="ARBA" id="ARBA00022490"/>
    </source>
</evidence>
<keyword evidence="5 13" id="KW-0227">DNA damage</keyword>
<evidence type="ECO:0000256" key="6">
    <source>
        <dbReference type="ARBA" id="ARBA00022769"/>
    </source>
</evidence>
<dbReference type="Pfam" id="PF17757">
    <property type="entry name" value="UvrB_inter"/>
    <property type="match status" value="1"/>
</dbReference>
<evidence type="ECO:0000256" key="4">
    <source>
        <dbReference type="ARBA" id="ARBA00022741"/>
    </source>
</evidence>
<dbReference type="PROSITE" id="PS50151">
    <property type="entry name" value="UVR"/>
    <property type="match status" value="1"/>
</dbReference>
<dbReference type="GO" id="GO:0003677">
    <property type="term" value="F:DNA binding"/>
    <property type="evidence" value="ECO:0007669"/>
    <property type="project" value="UniProtKB-UniRule"/>
</dbReference>
<dbReference type="RefSeq" id="WP_146534205.1">
    <property type="nucleotide sequence ID" value="NZ_SJPX01000002.1"/>
</dbReference>
<evidence type="ECO:0000256" key="9">
    <source>
        <dbReference type="ARBA" id="ARBA00023204"/>
    </source>
</evidence>
<dbReference type="NCBIfam" id="TIGR00631">
    <property type="entry name" value="uvrb"/>
    <property type="match status" value="1"/>
</dbReference>
<dbReference type="GO" id="GO:0005524">
    <property type="term" value="F:ATP binding"/>
    <property type="evidence" value="ECO:0007669"/>
    <property type="project" value="UniProtKB-UniRule"/>
</dbReference>
<comment type="caution">
    <text evidence="19">The sequence shown here is derived from an EMBL/GenBank/DDBJ whole genome shotgun (WGS) entry which is preliminary data.</text>
</comment>
<dbReference type="OrthoDB" id="9806651at2"/>
<dbReference type="Pfam" id="PF04851">
    <property type="entry name" value="ResIII"/>
    <property type="match status" value="1"/>
</dbReference>
<keyword evidence="10 13" id="KW-0742">SOS response</keyword>
<evidence type="ECO:0000256" key="13">
    <source>
        <dbReference type="HAMAP-Rule" id="MF_00204"/>
    </source>
</evidence>
<dbReference type="Pfam" id="PF02151">
    <property type="entry name" value="UVR"/>
    <property type="match status" value="1"/>
</dbReference>
<gene>
    <name evidence="13 19" type="primary">uvrB</name>
    <name evidence="19" type="ORF">Poly59_24650</name>
</gene>
<dbReference type="InterPro" id="IPR024759">
    <property type="entry name" value="UvrB_YAD/RRR_dom"/>
</dbReference>
<feature type="domain" description="Helicase C-terminal" evidence="18">
    <location>
        <begin position="443"/>
        <end position="605"/>
    </location>
</feature>
<evidence type="ECO:0000256" key="7">
    <source>
        <dbReference type="ARBA" id="ARBA00022840"/>
    </source>
</evidence>
<comment type="subcellular location">
    <subcellularLocation>
        <location evidence="1 13 14">Cytoplasm</location>
    </subcellularLocation>
</comment>
<feature type="binding site" evidence="13">
    <location>
        <begin position="52"/>
        <end position="59"/>
    </location>
    <ligand>
        <name>ATP</name>
        <dbReference type="ChEBI" id="CHEBI:30616"/>
    </ligand>
</feature>
<dbReference type="GO" id="GO:0009432">
    <property type="term" value="P:SOS response"/>
    <property type="evidence" value="ECO:0007669"/>
    <property type="project" value="UniProtKB-UniRule"/>
</dbReference>
<dbReference type="Pfam" id="PF12344">
    <property type="entry name" value="UvrB"/>
    <property type="match status" value="1"/>
</dbReference>
<dbReference type="Pfam" id="PF00271">
    <property type="entry name" value="Helicase_C"/>
    <property type="match status" value="1"/>
</dbReference>
<dbReference type="SMART" id="SM00487">
    <property type="entry name" value="DEXDc"/>
    <property type="match status" value="1"/>
</dbReference>
<dbReference type="GO" id="GO:0009380">
    <property type="term" value="C:excinuclease repair complex"/>
    <property type="evidence" value="ECO:0007669"/>
    <property type="project" value="InterPro"/>
</dbReference>
<evidence type="ECO:0000256" key="10">
    <source>
        <dbReference type="ARBA" id="ARBA00023236"/>
    </source>
</evidence>
<evidence type="ECO:0000259" key="18">
    <source>
        <dbReference type="PROSITE" id="PS51194"/>
    </source>
</evidence>
<evidence type="ECO:0000256" key="5">
    <source>
        <dbReference type="ARBA" id="ARBA00022763"/>
    </source>
</evidence>
<dbReference type="AlphaFoldDB" id="A0A5C6F9I4"/>
<comment type="similarity">
    <text evidence="2 13 14">Belongs to the UvrB family.</text>
</comment>
<dbReference type="InterPro" id="IPR004807">
    <property type="entry name" value="UvrB"/>
</dbReference>
<dbReference type="SUPFAM" id="SSF46600">
    <property type="entry name" value="C-terminal UvrC-binding domain of UvrB"/>
    <property type="match status" value="1"/>
</dbReference>
<dbReference type="CDD" id="cd17916">
    <property type="entry name" value="DEXHc_UvrB"/>
    <property type="match status" value="1"/>
</dbReference>
<evidence type="ECO:0000256" key="1">
    <source>
        <dbReference type="ARBA" id="ARBA00004496"/>
    </source>
</evidence>
<dbReference type="SUPFAM" id="SSF52540">
    <property type="entry name" value="P-loop containing nucleoside triphosphate hydrolases"/>
    <property type="match status" value="2"/>
</dbReference>
<reference evidence="19 20" key="1">
    <citation type="submission" date="2019-02" db="EMBL/GenBank/DDBJ databases">
        <title>Deep-cultivation of Planctomycetes and their phenomic and genomic characterization uncovers novel biology.</title>
        <authorList>
            <person name="Wiegand S."/>
            <person name="Jogler M."/>
            <person name="Boedeker C."/>
            <person name="Pinto D."/>
            <person name="Vollmers J."/>
            <person name="Rivas-Marin E."/>
            <person name="Kohn T."/>
            <person name="Peeters S.H."/>
            <person name="Heuer A."/>
            <person name="Rast P."/>
            <person name="Oberbeckmann S."/>
            <person name="Bunk B."/>
            <person name="Jeske O."/>
            <person name="Meyerdierks A."/>
            <person name="Storesund J.E."/>
            <person name="Kallscheuer N."/>
            <person name="Luecker S."/>
            <person name="Lage O.M."/>
            <person name="Pohl T."/>
            <person name="Merkel B.J."/>
            <person name="Hornburger P."/>
            <person name="Mueller R.-W."/>
            <person name="Bruemmer F."/>
            <person name="Labrenz M."/>
            <person name="Spormann A.M."/>
            <person name="Op Den Camp H."/>
            <person name="Overmann J."/>
            <person name="Amann R."/>
            <person name="Jetten M.S.M."/>
            <person name="Mascher T."/>
            <person name="Medema M.H."/>
            <person name="Devos D.P."/>
            <person name="Kaster A.-K."/>
            <person name="Ovreas L."/>
            <person name="Rohde M."/>
            <person name="Galperin M.Y."/>
            <person name="Jogler C."/>
        </authorList>
    </citation>
    <scope>NUCLEOTIDE SEQUENCE [LARGE SCALE GENOMIC DNA]</scope>
    <source>
        <strain evidence="19 20">Poly59</strain>
    </source>
</reference>
<dbReference type="InterPro" id="IPR014001">
    <property type="entry name" value="Helicase_ATP-bd"/>
</dbReference>
<dbReference type="CDD" id="cd18790">
    <property type="entry name" value="SF2_C_UvrB"/>
    <property type="match status" value="1"/>
</dbReference>
<dbReference type="GO" id="GO:0006289">
    <property type="term" value="P:nucleotide-excision repair"/>
    <property type="evidence" value="ECO:0007669"/>
    <property type="project" value="UniProtKB-UniRule"/>
</dbReference>
<evidence type="ECO:0000313" key="20">
    <source>
        <dbReference type="Proteomes" id="UP000317977"/>
    </source>
</evidence>
<dbReference type="GO" id="GO:0016887">
    <property type="term" value="F:ATP hydrolysis activity"/>
    <property type="evidence" value="ECO:0007669"/>
    <property type="project" value="InterPro"/>
</dbReference>
<feature type="compositionally biased region" description="Basic residues" evidence="15">
    <location>
        <begin position="689"/>
        <end position="709"/>
    </location>
</feature>
<sequence length="709" mass="80275">MPESEIETESETLPPADFQLHQPFLPGGDQPKAIEQLTRNFLAGRKEQVLLGATGTGKTFTMANVIANVRRPALVLSHNKTLAAQLYGEFKEFFPANAVHYFVSYYDYYQPEAYIPQRDVYIEKDSSINEEIDRLRLATTRSLVSRRDVVIVASVSSIYGLGSPKEYKAQIVSLQRGEKTRRDHLLLKFVDILYDRNDINFERGKFRVRGDSIELWPSYEEFAFRIEMWGDEIEQISMIKPVSGETIKTLDHLYIYPARHFVMPESRIQAAIRSIKEELAQQLETFQSQGKLLEAQRLSARTRFDLEMMAEVGHCPGIENYSRVLSGKPPGATPDTLYDFFPDDFITFVDESHVTVSQVRAMYAGDRSRKETLVSHGFRLPSALDNRPLKFDEWENRTGQICFVSATPADYELERTGGEVVEQIIRPTGLLDPIVEVVSARGQVNHLLDEIRKRAAVDERVLVTALTKRLAEDLATFFQEQNVRCRWLHSELDAFERVELLQDLRGGAFDCLVGVNLLREGLDLPEVSLVAILDADKEGFLRSETSLIQTIGRAARNANSRVILYADKVTNSMKMALDETERRRAVQQAYNEKHGITPTTVRKNIRKGIEADAAKRRENVAAAKAESDGVYITLEYVEALEQEMLLAAEELEFERAASLRDRVLQLKDNIGKPLSEIENAKPAGGGKGGRQRKGRKGVRAGSKTRRPKE</sequence>
<evidence type="ECO:0000256" key="2">
    <source>
        <dbReference type="ARBA" id="ARBA00008533"/>
    </source>
</evidence>
<evidence type="ECO:0000256" key="15">
    <source>
        <dbReference type="SAM" id="MobiDB-lite"/>
    </source>
</evidence>
<dbReference type="GO" id="GO:0009381">
    <property type="term" value="F:excinuclease ABC activity"/>
    <property type="evidence" value="ECO:0007669"/>
    <property type="project" value="UniProtKB-UniRule"/>
</dbReference>
<protein>
    <recommendedName>
        <fullName evidence="12 13">UvrABC system protein B</fullName>
        <shortName evidence="13">Protein UvrB</shortName>
    </recommendedName>
    <alternativeName>
        <fullName evidence="13">Excinuclease ABC subunit B</fullName>
    </alternativeName>
</protein>
<keyword evidence="7 13" id="KW-0067">ATP-binding</keyword>
<dbReference type="PROSITE" id="PS51192">
    <property type="entry name" value="HELICASE_ATP_BIND_1"/>
    <property type="match status" value="1"/>
</dbReference>
<dbReference type="Gene3D" id="6.10.140.240">
    <property type="match status" value="1"/>
</dbReference>
<dbReference type="InterPro" id="IPR001650">
    <property type="entry name" value="Helicase_C-like"/>
</dbReference>
<comment type="function">
    <text evidence="13">The UvrABC repair system catalyzes the recognition and processing of DNA lesions. A damage recognition complex composed of 2 UvrA and 2 UvrB subunits scans DNA for abnormalities. Upon binding of the UvrA(2)B(2) complex to a putative damaged site, the DNA wraps around one UvrB monomer. DNA wrap is dependent on ATP binding by UvrB and probably causes local melting of the DNA helix, facilitating insertion of UvrB beta-hairpin between the DNA strands. Then UvrB probes one DNA strand for the presence of a lesion. If a lesion is found the UvrA subunits dissociate and the UvrB-DNA preincision complex is formed. This complex is subsequently bound by UvrC and the second UvrB is released. If no lesion is found, the DNA wraps around the other UvrB subunit that will check the other stand for damage.</text>
</comment>
<dbReference type="NCBIfam" id="NF003673">
    <property type="entry name" value="PRK05298.1"/>
    <property type="match status" value="1"/>
</dbReference>
<keyword evidence="3 13" id="KW-0963">Cytoplasm</keyword>
<evidence type="ECO:0000256" key="11">
    <source>
        <dbReference type="ARBA" id="ARBA00026033"/>
    </source>
</evidence>
<evidence type="ECO:0000256" key="8">
    <source>
        <dbReference type="ARBA" id="ARBA00022881"/>
    </source>
</evidence>
<feature type="domain" description="UVR" evidence="16">
    <location>
        <begin position="634"/>
        <end position="669"/>
    </location>
</feature>
<proteinExistence type="inferred from homology"/>
<comment type="domain">
    <text evidence="13">The beta-hairpin motif is involved in DNA binding.</text>
</comment>
<evidence type="ECO:0000259" key="16">
    <source>
        <dbReference type="PROSITE" id="PS50151"/>
    </source>
</evidence>
<feature type="short sequence motif" description="Beta-hairpin" evidence="13">
    <location>
        <begin position="105"/>
        <end position="128"/>
    </location>
</feature>
<keyword evidence="8 13" id="KW-0267">Excision nuclease</keyword>
<evidence type="ECO:0000313" key="19">
    <source>
        <dbReference type="EMBL" id="TWU56161.1"/>
    </source>
</evidence>
<evidence type="ECO:0000259" key="17">
    <source>
        <dbReference type="PROSITE" id="PS51192"/>
    </source>
</evidence>
<evidence type="ECO:0000256" key="14">
    <source>
        <dbReference type="RuleBase" id="RU003587"/>
    </source>
</evidence>
<dbReference type="PROSITE" id="PS51194">
    <property type="entry name" value="HELICASE_CTER"/>
    <property type="match status" value="1"/>
</dbReference>
<dbReference type="Proteomes" id="UP000317977">
    <property type="component" value="Unassembled WGS sequence"/>
</dbReference>
<feature type="domain" description="Helicase ATP-binding" evidence="17">
    <location>
        <begin position="39"/>
        <end position="187"/>
    </location>
</feature>
<keyword evidence="6 13" id="KW-0228">DNA excision</keyword>
<feature type="region of interest" description="Disordered" evidence="15">
    <location>
        <begin position="670"/>
        <end position="709"/>
    </location>
</feature>
<dbReference type="SMART" id="SM00490">
    <property type="entry name" value="HELICc"/>
    <property type="match status" value="1"/>
</dbReference>
<dbReference type="Gene3D" id="3.40.50.300">
    <property type="entry name" value="P-loop containing nucleotide triphosphate hydrolases"/>
    <property type="match status" value="3"/>
</dbReference>
<dbReference type="PANTHER" id="PTHR24029:SF0">
    <property type="entry name" value="UVRABC SYSTEM PROTEIN B"/>
    <property type="match status" value="1"/>
</dbReference>
<organism evidence="19 20">
    <name type="scientific">Rubripirellula reticaptiva</name>
    <dbReference type="NCBI Taxonomy" id="2528013"/>
    <lineage>
        <taxon>Bacteria</taxon>
        <taxon>Pseudomonadati</taxon>
        <taxon>Planctomycetota</taxon>
        <taxon>Planctomycetia</taxon>
        <taxon>Pirellulales</taxon>
        <taxon>Pirellulaceae</taxon>
        <taxon>Rubripirellula</taxon>
    </lineage>
</organism>
<dbReference type="Gene3D" id="4.10.860.10">
    <property type="entry name" value="UVR domain"/>
    <property type="match status" value="1"/>
</dbReference>
<dbReference type="InterPro" id="IPR006935">
    <property type="entry name" value="Helicase/UvrB_N"/>
</dbReference>
<dbReference type="PANTHER" id="PTHR24029">
    <property type="entry name" value="UVRABC SYSTEM PROTEIN B"/>
    <property type="match status" value="1"/>
</dbReference>
<dbReference type="EMBL" id="SJPX01000002">
    <property type="protein sequence ID" value="TWU56161.1"/>
    <property type="molecule type" value="Genomic_DNA"/>
</dbReference>
<dbReference type="InterPro" id="IPR001943">
    <property type="entry name" value="UVR_dom"/>
</dbReference>
<name>A0A5C6F9I4_9BACT</name>
<dbReference type="GO" id="GO:0005737">
    <property type="term" value="C:cytoplasm"/>
    <property type="evidence" value="ECO:0007669"/>
    <property type="project" value="UniProtKB-SubCell"/>
</dbReference>
<dbReference type="InterPro" id="IPR027417">
    <property type="entry name" value="P-loop_NTPase"/>
</dbReference>
<keyword evidence="20" id="KW-1185">Reference proteome</keyword>
<comment type="subunit">
    <text evidence="11 13 14">Forms a heterotetramer with UvrA during the search for lesions. Interacts with UvrC in an incision complex.</text>
</comment>
<dbReference type="HAMAP" id="MF_00204">
    <property type="entry name" value="UvrB"/>
    <property type="match status" value="1"/>
</dbReference>
<keyword evidence="9 13" id="KW-0234">DNA repair</keyword>
<keyword evidence="4 13" id="KW-0547">Nucleotide-binding</keyword>
<dbReference type="InterPro" id="IPR036876">
    <property type="entry name" value="UVR_dom_sf"/>
</dbReference>
<dbReference type="InterPro" id="IPR041471">
    <property type="entry name" value="UvrB_inter"/>
</dbReference>
<evidence type="ECO:0000256" key="12">
    <source>
        <dbReference type="ARBA" id="ARBA00029504"/>
    </source>
</evidence>
<accession>A0A5C6F9I4</accession>